<proteinExistence type="predicted"/>
<accession>A0AAV7SNK5</accession>
<name>A0AAV7SNK5_PLEWA</name>
<evidence type="ECO:0000313" key="3">
    <source>
        <dbReference type="Proteomes" id="UP001066276"/>
    </source>
</evidence>
<evidence type="ECO:0000313" key="2">
    <source>
        <dbReference type="EMBL" id="KAJ1165587.1"/>
    </source>
</evidence>
<reference evidence="2" key="1">
    <citation type="journal article" date="2022" name="bioRxiv">
        <title>Sequencing and chromosome-scale assembly of the giantPleurodeles waltlgenome.</title>
        <authorList>
            <person name="Brown T."/>
            <person name="Elewa A."/>
            <person name="Iarovenko S."/>
            <person name="Subramanian E."/>
            <person name="Araus A.J."/>
            <person name="Petzold A."/>
            <person name="Susuki M."/>
            <person name="Suzuki K.-i.T."/>
            <person name="Hayashi T."/>
            <person name="Toyoda A."/>
            <person name="Oliveira C."/>
            <person name="Osipova E."/>
            <person name="Leigh N.D."/>
            <person name="Simon A."/>
            <person name="Yun M.H."/>
        </authorList>
    </citation>
    <scope>NUCLEOTIDE SEQUENCE</scope>
    <source>
        <strain evidence="2">20211129_DDA</strain>
        <tissue evidence="2">Liver</tissue>
    </source>
</reference>
<dbReference type="AlphaFoldDB" id="A0AAV7SNK5"/>
<sequence>MPESTTRNHTLKSRSANRNRGRPHKEAPEIKPARRRRQKGARVGANCPAAPSSPNEASDFIKRPARRGPAPSQSMAFSLAQALYRD</sequence>
<dbReference type="EMBL" id="JANPWB010000008">
    <property type="protein sequence ID" value="KAJ1165587.1"/>
    <property type="molecule type" value="Genomic_DNA"/>
</dbReference>
<keyword evidence="3" id="KW-1185">Reference proteome</keyword>
<evidence type="ECO:0000256" key="1">
    <source>
        <dbReference type="SAM" id="MobiDB-lite"/>
    </source>
</evidence>
<protein>
    <submittedName>
        <fullName evidence="2">Uncharacterized protein</fullName>
    </submittedName>
</protein>
<dbReference type="Proteomes" id="UP001066276">
    <property type="component" value="Chromosome 4_2"/>
</dbReference>
<gene>
    <name evidence="2" type="ORF">NDU88_006008</name>
</gene>
<organism evidence="2 3">
    <name type="scientific">Pleurodeles waltl</name>
    <name type="common">Iberian ribbed newt</name>
    <dbReference type="NCBI Taxonomy" id="8319"/>
    <lineage>
        <taxon>Eukaryota</taxon>
        <taxon>Metazoa</taxon>
        <taxon>Chordata</taxon>
        <taxon>Craniata</taxon>
        <taxon>Vertebrata</taxon>
        <taxon>Euteleostomi</taxon>
        <taxon>Amphibia</taxon>
        <taxon>Batrachia</taxon>
        <taxon>Caudata</taxon>
        <taxon>Salamandroidea</taxon>
        <taxon>Salamandridae</taxon>
        <taxon>Pleurodelinae</taxon>
        <taxon>Pleurodeles</taxon>
    </lineage>
</organism>
<feature type="region of interest" description="Disordered" evidence="1">
    <location>
        <begin position="1"/>
        <end position="74"/>
    </location>
</feature>
<comment type="caution">
    <text evidence="2">The sequence shown here is derived from an EMBL/GenBank/DDBJ whole genome shotgun (WGS) entry which is preliminary data.</text>
</comment>
<feature type="compositionally biased region" description="Basic residues" evidence="1">
    <location>
        <begin position="9"/>
        <end position="23"/>
    </location>
</feature>